<evidence type="ECO:0000313" key="7">
    <source>
        <dbReference type="Proteomes" id="UP000292702"/>
    </source>
</evidence>
<keyword evidence="4" id="KW-0378">Hydrolase</keyword>
<feature type="domain" description="Peptidase A1" evidence="5">
    <location>
        <begin position="56"/>
        <end position="376"/>
    </location>
</feature>
<dbReference type="EMBL" id="RWJN01000042">
    <property type="protein sequence ID" value="TCD69392.1"/>
    <property type="molecule type" value="Genomic_DNA"/>
</dbReference>
<accession>A0A4R0RQF3</accession>
<evidence type="ECO:0000256" key="1">
    <source>
        <dbReference type="ARBA" id="ARBA00007447"/>
    </source>
</evidence>
<dbReference type="GO" id="GO:0006508">
    <property type="term" value="P:proteolysis"/>
    <property type="evidence" value="ECO:0007669"/>
    <property type="project" value="UniProtKB-KW"/>
</dbReference>
<dbReference type="Pfam" id="PF00026">
    <property type="entry name" value="Asp"/>
    <property type="match status" value="1"/>
</dbReference>
<dbReference type="Proteomes" id="UP000292702">
    <property type="component" value="Unassembled WGS sequence"/>
</dbReference>
<comment type="similarity">
    <text evidence="1 4">Belongs to the peptidase A1 family.</text>
</comment>
<dbReference type="PANTHER" id="PTHR47966">
    <property type="entry name" value="BETA-SITE APP-CLEAVING ENZYME, ISOFORM A-RELATED"/>
    <property type="match status" value="1"/>
</dbReference>
<protein>
    <recommendedName>
        <fullName evidence="5">Peptidase A1 domain-containing protein</fullName>
    </recommendedName>
</protein>
<dbReference type="InterPro" id="IPR034164">
    <property type="entry name" value="Pepsin-like_dom"/>
</dbReference>
<dbReference type="PROSITE" id="PS51767">
    <property type="entry name" value="PEPTIDASE_A1"/>
    <property type="match status" value="1"/>
</dbReference>
<organism evidence="6 7">
    <name type="scientific">Steccherinum ochraceum</name>
    <dbReference type="NCBI Taxonomy" id="92696"/>
    <lineage>
        <taxon>Eukaryota</taxon>
        <taxon>Fungi</taxon>
        <taxon>Dikarya</taxon>
        <taxon>Basidiomycota</taxon>
        <taxon>Agaricomycotina</taxon>
        <taxon>Agaricomycetes</taxon>
        <taxon>Polyporales</taxon>
        <taxon>Steccherinaceae</taxon>
        <taxon>Steccherinum</taxon>
    </lineage>
</organism>
<keyword evidence="2 4" id="KW-0064">Aspartyl protease</keyword>
<keyword evidence="7" id="KW-1185">Reference proteome</keyword>
<reference evidence="6 7" key="1">
    <citation type="submission" date="2018-11" db="EMBL/GenBank/DDBJ databases">
        <title>Genome assembly of Steccherinum ochraceum LE-BIN_3174, the white-rot fungus of the Steccherinaceae family (The Residual Polyporoid clade, Polyporales, Basidiomycota).</title>
        <authorList>
            <person name="Fedorova T.V."/>
            <person name="Glazunova O.A."/>
            <person name="Landesman E.O."/>
            <person name="Moiseenko K.V."/>
            <person name="Psurtseva N.V."/>
            <person name="Savinova O.S."/>
            <person name="Shakhova N.V."/>
            <person name="Tyazhelova T.V."/>
            <person name="Vasina D.V."/>
        </authorList>
    </citation>
    <scope>NUCLEOTIDE SEQUENCE [LARGE SCALE GENOMIC DNA]</scope>
    <source>
        <strain evidence="6 7">LE-BIN_3174</strain>
    </source>
</reference>
<dbReference type="Gene3D" id="2.40.70.10">
    <property type="entry name" value="Acid Proteases"/>
    <property type="match status" value="2"/>
</dbReference>
<dbReference type="PANTHER" id="PTHR47966:SF51">
    <property type="entry name" value="BETA-SITE APP-CLEAVING ENZYME, ISOFORM A-RELATED"/>
    <property type="match status" value="1"/>
</dbReference>
<dbReference type="SUPFAM" id="SSF50630">
    <property type="entry name" value="Acid proteases"/>
    <property type="match status" value="1"/>
</dbReference>
<evidence type="ECO:0000259" key="5">
    <source>
        <dbReference type="PROSITE" id="PS51767"/>
    </source>
</evidence>
<name>A0A4R0RQF3_9APHY</name>
<dbReference type="PROSITE" id="PS00141">
    <property type="entry name" value="ASP_PROTEASE"/>
    <property type="match status" value="1"/>
</dbReference>
<dbReference type="PRINTS" id="PR00792">
    <property type="entry name" value="PEPSIN"/>
</dbReference>
<evidence type="ECO:0000256" key="3">
    <source>
        <dbReference type="PIRSR" id="PIRSR601461-1"/>
    </source>
</evidence>
<sequence>MTDWPRYGDEYAIFPRTMWHAKRGGHDGGKGSSGQNGVDPSQVPLQDWFKGTDLQWFGEIGVGTPPQKFNIVFDTGSNTLEFPSVACGAPCAKQRQFDPSKSSTFVDGGQEQTLVFLTGGTTQPVIGNDTALTIRSATDTVSIGGLSVKDTPVFLIINQTATFADNPYDGIQGLSSDAVGFMGGLIAQGLPSLFSLYLTPDKVGQANLLLGGIDHSKFKGDLTYASLPSPAFGEWVLLSSNLKVNGNSLKVANNSRYMIFDSGTSNMILPQADAEAVYAQISPDIKPNPAVAGTYGIACSKIPKLRAEITFTFTSQSGRPFDMTIPSSELSVGPFAGNPSLCQTLINADHFTLLGGSFLKHYYTVWDIAGQRIGFAKNGL</sequence>
<comment type="caution">
    <text evidence="6">The sequence shown here is derived from an EMBL/GenBank/DDBJ whole genome shotgun (WGS) entry which is preliminary data.</text>
</comment>
<evidence type="ECO:0000313" key="6">
    <source>
        <dbReference type="EMBL" id="TCD69392.1"/>
    </source>
</evidence>
<feature type="active site" evidence="3">
    <location>
        <position position="261"/>
    </location>
</feature>
<dbReference type="InterPro" id="IPR021109">
    <property type="entry name" value="Peptidase_aspartic_dom_sf"/>
</dbReference>
<feature type="active site" evidence="3">
    <location>
        <position position="74"/>
    </location>
</feature>
<dbReference type="CDD" id="cd05471">
    <property type="entry name" value="pepsin_like"/>
    <property type="match status" value="1"/>
</dbReference>
<dbReference type="OrthoDB" id="771136at2759"/>
<dbReference type="InterPro" id="IPR033121">
    <property type="entry name" value="PEPTIDASE_A1"/>
</dbReference>
<evidence type="ECO:0000256" key="2">
    <source>
        <dbReference type="ARBA" id="ARBA00022750"/>
    </source>
</evidence>
<dbReference type="InterPro" id="IPR001969">
    <property type="entry name" value="Aspartic_peptidase_AS"/>
</dbReference>
<proteinExistence type="inferred from homology"/>
<dbReference type="AlphaFoldDB" id="A0A4R0RQF3"/>
<dbReference type="InterPro" id="IPR001461">
    <property type="entry name" value="Aspartic_peptidase_A1"/>
</dbReference>
<gene>
    <name evidence="6" type="ORF">EIP91_007739</name>
</gene>
<dbReference type="GO" id="GO:0004190">
    <property type="term" value="F:aspartic-type endopeptidase activity"/>
    <property type="evidence" value="ECO:0007669"/>
    <property type="project" value="UniProtKB-KW"/>
</dbReference>
<evidence type="ECO:0000256" key="4">
    <source>
        <dbReference type="RuleBase" id="RU000454"/>
    </source>
</evidence>
<keyword evidence="4" id="KW-0645">Protease</keyword>